<evidence type="ECO:0000313" key="2">
    <source>
        <dbReference type="Proteomes" id="UP001054945"/>
    </source>
</evidence>
<gene>
    <name evidence="1" type="ORF">CEXT_151731</name>
</gene>
<keyword evidence="2" id="KW-1185">Reference proteome</keyword>
<protein>
    <submittedName>
        <fullName evidence="1">Uncharacterized protein</fullName>
    </submittedName>
</protein>
<evidence type="ECO:0000313" key="1">
    <source>
        <dbReference type="EMBL" id="GIY61374.1"/>
    </source>
</evidence>
<comment type="caution">
    <text evidence="1">The sequence shown here is derived from an EMBL/GenBank/DDBJ whole genome shotgun (WGS) entry which is preliminary data.</text>
</comment>
<dbReference type="AlphaFoldDB" id="A0AAV4UUA7"/>
<organism evidence="1 2">
    <name type="scientific">Caerostris extrusa</name>
    <name type="common">Bark spider</name>
    <name type="synonym">Caerostris bankana</name>
    <dbReference type="NCBI Taxonomy" id="172846"/>
    <lineage>
        <taxon>Eukaryota</taxon>
        <taxon>Metazoa</taxon>
        <taxon>Ecdysozoa</taxon>
        <taxon>Arthropoda</taxon>
        <taxon>Chelicerata</taxon>
        <taxon>Arachnida</taxon>
        <taxon>Araneae</taxon>
        <taxon>Araneomorphae</taxon>
        <taxon>Entelegynae</taxon>
        <taxon>Araneoidea</taxon>
        <taxon>Araneidae</taxon>
        <taxon>Caerostris</taxon>
    </lineage>
</organism>
<dbReference type="Proteomes" id="UP001054945">
    <property type="component" value="Unassembled WGS sequence"/>
</dbReference>
<dbReference type="EMBL" id="BPLR01013460">
    <property type="protein sequence ID" value="GIY61374.1"/>
    <property type="molecule type" value="Genomic_DNA"/>
</dbReference>
<proteinExistence type="predicted"/>
<sequence>MVIEPEPYLGEFTTTADQVELSHKGHVRNRALTYADDRVVIGHYTMICSNENTLSQGLESKEGVGVEL</sequence>
<accession>A0AAV4UUA7</accession>
<name>A0AAV4UUA7_CAEEX</name>
<reference evidence="1 2" key="1">
    <citation type="submission" date="2021-06" db="EMBL/GenBank/DDBJ databases">
        <title>Caerostris extrusa draft genome.</title>
        <authorList>
            <person name="Kono N."/>
            <person name="Arakawa K."/>
        </authorList>
    </citation>
    <scope>NUCLEOTIDE SEQUENCE [LARGE SCALE GENOMIC DNA]</scope>
</reference>